<accession>A0AAV9IIU5</accession>
<protein>
    <recommendedName>
        <fullName evidence="3">Cyclin-dependent kinase inhibitor domain-containing protein</fullName>
    </recommendedName>
</protein>
<dbReference type="AlphaFoldDB" id="A0AAV9IIU5"/>
<dbReference type="InterPro" id="IPR003175">
    <property type="entry name" value="CDI_dom"/>
</dbReference>
<feature type="region of interest" description="Disordered" evidence="2">
    <location>
        <begin position="1"/>
        <end position="34"/>
    </location>
</feature>
<evidence type="ECO:0000313" key="5">
    <source>
        <dbReference type="Proteomes" id="UP001300502"/>
    </source>
</evidence>
<dbReference type="Pfam" id="PF02234">
    <property type="entry name" value="CDI"/>
    <property type="match status" value="1"/>
</dbReference>
<gene>
    <name evidence="4" type="ORF">GAYE_SCF39G5302</name>
</gene>
<dbReference type="EMBL" id="JANCYU010000051">
    <property type="protein sequence ID" value="KAK4527380.1"/>
    <property type="molecule type" value="Genomic_DNA"/>
</dbReference>
<dbReference type="GO" id="GO:0004861">
    <property type="term" value="F:cyclin-dependent protein serine/threonine kinase inhibitor activity"/>
    <property type="evidence" value="ECO:0007669"/>
    <property type="project" value="InterPro"/>
</dbReference>
<evidence type="ECO:0000259" key="3">
    <source>
        <dbReference type="Pfam" id="PF02234"/>
    </source>
</evidence>
<keyword evidence="5" id="KW-1185">Reference proteome</keyword>
<feature type="domain" description="Cyclin-dependent kinase inhibitor" evidence="3">
    <location>
        <begin position="89"/>
        <end position="129"/>
    </location>
</feature>
<proteinExistence type="predicted"/>
<dbReference type="InterPro" id="IPR044898">
    <property type="entry name" value="CDI_dom_sf"/>
</dbReference>
<sequence>MSRSAGEAQDDTPLDSFPNKDIPTNDQQQVKSNRRKRCSTHHLWLRRVRRLLFPEADEYMEAILYQVPLWEEEDEETEDAKRSSTESVPEELLNLLQQLRQKKVEEFKARWNFDPVTHTPLEGRWKWTELSEQ</sequence>
<reference evidence="4 5" key="1">
    <citation type="submission" date="2022-07" db="EMBL/GenBank/DDBJ databases">
        <title>Genome-wide signatures of adaptation to extreme environments.</title>
        <authorList>
            <person name="Cho C.H."/>
            <person name="Yoon H.S."/>
        </authorList>
    </citation>
    <scope>NUCLEOTIDE SEQUENCE [LARGE SCALE GENOMIC DNA]</scope>
    <source>
        <strain evidence="4 5">108.79 E11</strain>
    </source>
</reference>
<comment type="caution">
    <text evidence="4">The sequence shown here is derived from an EMBL/GenBank/DDBJ whole genome shotgun (WGS) entry which is preliminary data.</text>
</comment>
<evidence type="ECO:0000256" key="1">
    <source>
        <dbReference type="ARBA" id="ARBA00023013"/>
    </source>
</evidence>
<dbReference type="GO" id="GO:0005634">
    <property type="term" value="C:nucleus"/>
    <property type="evidence" value="ECO:0007669"/>
    <property type="project" value="InterPro"/>
</dbReference>
<dbReference type="Gene3D" id="4.10.365.10">
    <property type="entry name" value="p27"/>
    <property type="match status" value="1"/>
</dbReference>
<feature type="compositionally biased region" description="Polar residues" evidence="2">
    <location>
        <begin position="22"/>
        <end position="31"/>
    </location>
</feature>
<keyword evidence="1" id="KW-0649">Protein kinase inhibitor</keyword>
<evidence type="ECO:0000256" key="2">
    <source>
        <dbReference type="SAM" id="MobiDB-lite"/>
    </source>
</evidence>
<evidence type="ECO:0000313" key="4">
    <source>
        <dbReference type="EMBL" id="KAK4527380.1"/>
    </source>
</evidence>
<dbReference type="Proteomes" id="UP001300502">
    <property type="component" value="Unassembled WGS sequence"/>
</dbReference>
<name>A0AAV9IIU5_9RHOD</name>
<organism evidence="4 5">
    <name type="scientific">Galdieria yellowstonensis</name>
    <dbReference type="NCBI Taxonomy" id="3028027"/>
    <lineage>
        <taxon>Eukaryota</taxon>
        <taxon>Rhodophyta</taxon>
        <taxon>Bangiophyceae</taxon>
        <taxon>Galdieriales</taxon>
        <taxon>Galdieriaceae</taxon>
        <taxon>Galdieria</taxon>
    </lineage>
</organism>
<dbReference type="GO" id="GO:0051726">
    <property type="term" value="P:regulation of cell cycle"/>
    <property type="evidence" value="ECO:0007669"/>
    <property type="project" value="InterPro"/>
</dbReference>